<dbReference type="Proteomes" id="UP001324287">
    <property type="component" value="Chromosome"/>
</dbReference>
<dbReference type="Pfam" id="PF17964">
    <property type="entry name" value="Big_10"/>
    <property type="match status" value="1"/>
</dbReference>
<organism evidence="3 4">
    <name type="scientific">Blastococcus brunescens</name>
    <dbReference type="NCBI Taxonomy" id="1564165"/>
    <lineage>
        <taxon>Bacteria</taxon>
        <taxon>Bacillati</taxon>
        <taxon>Actinomycetota</taxon>
        <taxon>Actinomycetes</taxon>
        <taxon>Geodermatophilales</taxon>
        <taxon>Geodermatophilaceae</taxon>
        <taxon>Blastococcus</taxon>
    </lineage>
</organism>
<feature type="region of interest" description="Disordered" evidence="1">
    <location>
        <begin position="55"/>
        <end position="74"/>
    </location>
</feature>
<dbReference type="EMBL" id="CP141261">
    <property type="protein sequence ID" value="WRL66872.1"/>
    <property type="molecule type" value="Genomic_DNA"/>
</dbReference>
<keyword evidence="4" id="KW-1185">Reference proteome</keyword>
<evidence type="ECO:0000256" key="1">
    <source>
        <dbReference type="SAM" id="MobiDB-lite"/>
    </source>
</evidence>
<feature type="compositionally biased region" description="Low complexity" evidence="1">
    <location>
        <begin position="280"/>
        <end position="294"/>
    </location>
</feature>
<proteinExistence type="predicted"/>
<feature type="domain" description="Bacterial Ig" evidence="2">
    <location>
        <begin position="83"/>
        <end position="249"/>
    </location>
</feature>
<dbReference type="CDD" id="cd13432">
    <property type="entry name" value="LDT_IgD_like_2"/>
    <property type="match status" value="1"/>
</dbReference>
<dbReference type="InterPro" id="IPR041280">
    <property type="entry name" value="Big_10"/>
</dbReference>
<dbReference type="Gene3D" id="2.60.40.3780">
    <property type="match status" value="1"/>
</dbReference>
<sequence>MLDSVVPSSRRGHWGQARGPDAAGPWCRSEGTGEVRRTAATITAGAMIFLAGCSGDDPGGSAEPTAEAAPEAQVSLSVADGSADVSPVSPLEIAVSDGELTDVTLVDAAGAQVPGAVADADDSGSGVWTPETPLAYGTQYTLSAAAVNEDDAQTSASSTFTTVAPTTLSTPSIGPLDGQTVGVGMPIRVWFDDPVADKAAVESHLEVTSSTPTDGVWSWFNDAEVHFRPSTYWPANTEVTLDANLYGVDFGEGVWGRRTAASASRSAPSTSRSPTRRRTPSTSTTATSSCRASP</sequence>
<dbReference type="Gene3D" id="2.60.40.3710">
    <property type="match status" value="1"/>
</dbReference>
<evidence type="ECO:0000313" key="4">
    <source>
        <dbReference type="Proteomes" id="UP001324287"/>
    </source>
</evidence>
<evidence type="ECO:0000259" key="2">
    <source>
        <dbReference type="Pfam" id="PF17964"/>
    </source>
</evidence>
<reference evidence="3 4" key="1">
    <citation type="submission" date="2023-12" db="EMBL/GenBank/DDBJ databases">
        <title>Blastococcus brunescens sp. nov., an actonobacterium isolated from sandstone collected in sahara desert.</title>
        <authorList>
            <person name="Gtari M."/>
            <person name="Ghodhbane F."/>
        </authorList>
    </citation>
    <scope>NUCLEOTIDE SEQUENCE [LARGE SCALE GENOMIC DNA]</scope>
    <source>
        <strain evidence="3 4">BMG 8361</strain>
    </source>
</reference>
<feature type="region of interest" description="Disordered" evidence="1">
    <location>
        <begin position="257"/>
        <end position="294"/>
    </location>
</feature>
<dbReference type="RefSeq" id="WP_324278183.1">
    <property type="nucleotide sequence ID" value="NZ_CP141261.1"/>
</dbReference>
<feature type="compositionally biased region" description="Low complexity" evidence="1">
    <location>
        <begin position="257"/>
        <end position="273"/>
    </location>
</feature>
<feature type="region of interest" description="Disordered" evidence="1">
    <location>
        <begin position="1"/>
        <end position="30"/>
    </location>
</feature>
<protein>
    <submittedName>
        <fullName evidence="3">Ig-like domain-containing protein</fullName>
    </submittedName>
</protein>
<gene>
    <name evidence="3" type="ORF">U6N30_06220</name>
</gene>
<accession>A0ABZ1B917</accession>
<feature type="compositionally biased region" description="Low complexity" evidence="1">
    <location>
        <begin position="62"/>
        <end position="72"/>
    </location>
</feature>
<evidence type="ECO:0000313" key="3">
    <source>
        <dbReference type="EMBL" id="WRL66872.1"/>
    </source>
</evidence>
<name>A0ABZ1B917_9ACTN</name>